<dbReference type="KEGG" id="nall:PP769_05705"/>
<proteinExistence type="predicted"/>
<keyword evidence="3" id="KW-1185">Reference proteome</keyword>
<feature type="compositionally biased region" description="Low complexity" evidence="1">
    <location>
        <begin position="73"/>
        <end position="84"/>
    </location>
</feature>
<protein>
    <submittedName>
        <fullName evidence="2">Uncharacterized protein</fullName>
    </submittedName>
</protein>
<dbReference type="Proteomes" id="UP001302719">
    <property type="component" value="Chromosome"/>
</dbReference>
<evidence type="ECO:0000256" key="1">
    <source>
        <dbReference type="SAM" id="MobiDB-lite"/>
    </source>
</evidence>
<gene>
    <name evidence="2" type="ORF">PP769_05705</name>
</gene>
<dbReference type="RefSeq" id="WP_312645969.1">
    <property type="nucleotide sequence ID" value="NZ_CP116967.1"/>
</dbReference>
<name>A0AA96GFF8_9BACT</name>
<dbReference type="EMBL" id="CP116967">
    <property type="protein sequence ID" value="WNM59260.1"/>
    <property type="molecule type" value="Genomic_DNA"/>
</dbReference>
<reference evidence="2 3" key="1">
    <citation type="submission" date="2023-01" db="EMBL/GenBank/DDBJ databases">
        <title>Cultivation and genomic characterization of new, ubiquitous marine nitrite-oxidizing bacteria from the Nitrospirales.</title>
        <authorList>
            <person name="Mueller A.J."/>
            <person name="Daebeler A."/>
            <person name="Herbold C.W."/>
            <person name="Kirkegaard R.H."/>
            <person name="Daims H."/>
        </authorList>
    </citation>
    <scope>NUCLEOTIDE SEQUENCE [LARGE SCALE GENOMIC DNA]</scope>
    <source>
        <strain evidence="2 3">VA</strain>
    </source>
</reference>
<organism evidence="2 3">
    <name type="scientific">Candidatus Nitrospira allomarina</name>
    <dbReference type="NCBI Taxonomy" id="3020900"/>
    <lineage>
        <taxon>Bacteria</taxon>
        <taxon>Pseudomonadati</taxon>
        <taxon>Nitrospirota</taxon>
        <taxon>Nitrospiria</taxon>
        <taxon>Nitrospirales</taxon>
        <taxon>Nitrospiraceae</taxon>
        <taxon>Nitrospira</taxon>
    </lineage>
</organism>
<sequence length="222" mass="24532">MKAQRVLTHDEKKASEAAFRGLPMDDAWTDSAKAVYEGLLQALGKTPLDNLIPSKSEHTQSPESSDLVHSDFSEPSQSPLSLSSGDIPPDFESLPIRSRKEAIESGILKDVTPIAQSVGLDFSVGMTNPLWDQYITPSRDYTEELIQTRLRDTLVAVRLRLATLKTPTPLVDVPILLQFPPEPTPQLCLTFALFHKDPVDGDCLLLIHPGEVFATRQAFENN</sequence>
<accession>A0AA96GFF8</accession>
<evidence type="ECO:0000313" key="3">
    <source>
        <dbReference type="Proteomes" id="UP001302719"/>
    </source>
</evidence>
<evidence type="ECO:0000313" key="2">
    <source>
        <dbReference type="EMBL" id="WNM59260.1"/>
    </source>
</evidence>
<feature type="compositionally biased region" description="Basic and acidic residues" evidence="1">
    <location>
        <begin position="55"/>
        <end position="72"/>
    </location>
</feature>
<dbReference type="AlphaFoldDB" id="A0AA96GFF8"/>
<feature type="region of interest" description="Disordered" evidence="1">
    <location>
        <begin position="50"/>
        <end position="93"/>
    </location>
</feature>